<dbReference type="InterPro" id="IPR050640">
    <property type="entry name" value="Bact_2-comp_sensor_kinase"/>
</dbReference>
<comment type="caution">
    <text evidence="5">The sequence shown here is derived from an EMBL/GenBank/DDBJ whole genome shotgun (WGS) entry which is preliminary data.</text>
</comment>
<feature type="domain" description="Signal transduction histidine kinase internal region" evidence="4">
    <location>
        <begin position="777"/>
        <end position="855"/>
    </location>
</feature>
<dbReference type="InterPro" id="IPR010559">
    <property type="entry name" value="Sig_transdc_His_kin_internal"/>
</dbReference>
<evidence type="ECO:0000256" key="2">
    <source>
        <dbReference type="SAM" id="SignalP"/>
    </source>
</evidence>
<name>A0A2S7SWZ0_9BACT</name>
<dbReference type="SUPFAM" id="SSF55874">
    <property type="entry name" value="ATPase domain of HSP90 chaperone/DNA topoisomerase II/histidine kinase"/>
    <property type="match status" value="1"/>
</dbReference>
<keyword evidence="2" id="KW-0732">Signal</keyword>
<dbReference type="OrthoDB" id="9809670at2"/>
<dbReference type="InterPro" id="IPR036890">
    <property type="entry name" value="HATPase_C_sf"/>
</dbReference>
<dbReference type="Pfam" id="PF02518">
    <property type="entry name" value="HATPase_c"/>
    <property type="match status" value="1"/>
</dbReference>
<keyword evidence="1" id="KW-1133">Transmembrane helix</keyword>
<dbReference type="Proteomes" id="UP000239872">
    <property type="component" value="Unassembled WGS sequence"/>
</dbReference>
<accession>A0A2S7SWZ0</accession>
<dbReference type="InterPro" id="IPR015943">
    <property type="entry name" value="WD40/YVTN_repeat-like_dom_sf"/>
</dbReference>
<dbReference type="Gene3D" id="2.130.10.10">
    <property type="entry name" value="YVTN repeat-like/Quinoprotein amine dehydrogenase"/>
    <property type="match status" value="3"/>
</dbReference>
<keyword evidence="6" id="KW-1185">Reference proteome</keyword>
<dbReference type="PANTHER" id="PTHR34220:SF7">
    <property type="entry name" value="SENSOR HISTIDINE KINASE YPDA"/>
    <property type="match status" value="1"/>
</dbReference>
<dbReference type="Pfam" id="PF07494">
    <property type="entry name" value="Reg_prop"/>
    <property type="match status" value="3"/>
</dbReference>
<dbReference type="InterPro" id="IPR013783">
    <property type="entry name" value="Ig-like_fold"/>
</dbReference>
<evidence type="ECO:0000259" key="3">
    <source>
        <dbReference type="Pfam" id="PF02518"/>
    </source>
</evidence>
<dbReference type="InterPro" id="IPR011110">
    <property type="entry name" value="Reg_prop"/>
</dbReference>
<evidence type="ECO:0000313" key="6">
    <source>
        <dbReference type="Proteomes" id="UP000239872"/>
    </source>
</evidence>
<dbReference type="RefSeq" id="WP_105039774.1">
    <property type="nucleotide sequence ID" value="NZ_PPSL01000003.1"/>
</dbReference>
<dbReference type="GO" id="GO:0016020">
    <property type="term" value="C:membrane"/>
    <property type="evidence" value="ECO:0007669"/>
    <property type="project" value="InterPro"/>
</dbReference>
<dbReference type="Pfam" id="PF06580">
    <property type="entry name" value="His_kinase"/>
    <property type="match status" value="1"/>
</dbReference>
<dbReference type="Gene3D" id="3.30.565.10">
    <property type="entry name" value="Histidine kinase-like ATPase, C-terminal domain"/>
    <property type="match status" value="1"/>
</dbReference>
<dbReference type="PANTHER" id="PTHR34220">
    <property type="entry name" value="SENSOR HISTIDINE KINASE YPDA"/>
    <property type="match status" value="1"/>
</dbReference>
<proteinExistence type="predicted"/>
<dbReference type="AlphaFoldDB" id="A0A2S7SWZ0"/>
<evidence type="ECO:0000256" key="1">
    <source>
        <dbReference type="SAM" id="Phobius"/>
    </source>
</evidence>
<feature type="domain" description="Histidine kinase/HSP90-like ATPase" evidence="3">
    <location>
        <begin position="879"/>
        <end position="980"/>
    </location>
</feature>
<dbReference type="InterPro" id="IPR011047">
    <property type="entry name" value="Quinoprotein_ADH-like_sf"/>
</dbReference>
<dbReference type="InterPro" id="IPR003594">
    <property type="entry name" value="HATPase_dom"/>
</dbReference>
<dbReference type="Gene3D" id="2.60.40.10">
    <property type="entry name" value="Immunoglobulins"/>
    <property type="match status" value="1"/>
</dbReference>
<gene>
    <name evidence="5" type="ORF">CJD36_013840</name>
</gene>
<feature type="chain" id="PRO_5015467646" evidence="2">
    <location>
        <begin position="24"/>
        <end position="983"/>
    </location>
</feature>
<organism evidence="5 6">
    <name type="scientific">Flavipsychrobacter stenotrophus</name>
    <dbReference type="NCBI Taxonomy" id="2077091"/>
    <lineage>
        <taxon>Bacteria</taxon>
        <taxon>Pseudomonadati</taxon>
        <taxon>Bacteroidota</taxon>
        <taxon>Chitinophagia</taxon>
        <taxon>Chitinophagales</taxon>
        <taxon>Chitinophagaceae</taxon>
        <taxon>Flavipsychrobacter</taxon>
    </lineage>
</organism>
<keyword evidence="1" id="KW-0472">Membrane</keyword>
<protein>
    <submittedName>
        <fullName evidence="5">Uncharacterized protein</fullName>
    </submittedName>
</protein>
<feature type="transmembrane region" description="Helical" evidence="1">
    <location>
        <begin position="735"/>
        <end position="756"/>
    </location>
</feature>
<dbReference type="SUPFAM" id="SSF50998">
    <property type="entry name" value="Quinoprotein alcohol dehydrogenase-like"/>
    <property type="match status" value="1"/>
</dbReference>
<evidence type="ECO:0000313" key="5">
    <source>
        <dbReference type="EMBL" id="PQJ11046.1"/>
    </source>
</evidence>
<dbReference type="SUPFAM" id="SSF63829">
    <property type="entry name" value="Calcium-dependent phosphotriesterase"/>
    <property type="match status" value="1"/>
</dbReference>
<dbReference type="EMBL" id="PPSL01000003">
    <property type="protein sequence ID" value="PQJ11046.1"/>
    <property type="molecule type" value="Genomic_DNA"/>
</dbReference>
<keyword evidence="1" id="KW-0812">Transmembrane</keyword>
<sequence length="983" mass="111054">MKSTLATILFAFFVLFCGGALFAQQQQSRNYGMKDGLAGNTIYSVLADNRGFLWFATDGGVSLYDGSTFKNFSVKDGLEDNDVLSMFQDNDGRIWFYCFNKQPCFYYKGQFFNSKNSAELRKIKDYNWHILCIAAHEVWFQGGGNMYRFRDNKVTSFHLPITEGLNIVTEINSVIYIISQTAFYAFNARIGKFEKDNKLIRDNRFDSHIVDAGNGVFLLIDRSADRGAADIYRCVVDPENHTVVTKKCGYLDRQMKNFVVDRTNKRLLVLFADNTAIEKNMTSDTLATLRSYKLPSLASDIATDIQGNKWVTMLAGGVEVFPGNPSTTIAVSGTKGALTCICLLNMDGKIVAGTSENSLVFLDKGRMSNLIHFHQYRDISRVIDVKADKYHRLWVGTDNGICIYDPNKRSFNYVGVANSIKDIKYDSVYDCMLFASSFGSFYIPCDNTKFTATITSERTTCIASNRGINWYATLDNLYNKSGGFFEYKSTLPKVQQQLYNQLGSRITCMEPDAQNRLWVGTSGNGVFVVDNKIILFHFTTESGLTSDICKNLYLDSKGEAWVSTNQGVARITLSGKQFSIVKYNDKNCLPDNNINDVLVVNDTVYVAGGSGITYFSKDRITNRYALPTYITRVKSGPDEFAIADSTMAIKSRHNTISISFSGLSYVSNGDIKYEYFIKELNDKPLVTKNTIVTYSGLGPGTYNFYVSAIDIFGNRSVRPSHITFTILPEWYQQLWLRWLAGLLVVMAVAGITFYYSKIHEKRRRVRSELLQTISRLELEAIQQQIDPHFIFNCLNAIQGVIYKNNTDVASYFINRFAKLMRKGLMLSKETFISVEEEYEFINNYLEVEQLRLNNSFDFTIVVDGSINKSQPLVPAFILHPFIENAINHGIKYLKGERGTINVEFVKTDRMEIRLTDNGIGVNASKKIKEQRLSGHTSKGTELILARVESLNKIYNKDIGVEILDRSDQGPGERGTIVIISFGF</sequence>
<reference evidence="5 6" key="1">
    <citation type="submission" date="2018-01" db="EMBL/GenBank/DDBJ databases">
        <title>A novel member of the phylum Bacteroidetes isolated from glacier ice.</title>
        <authorList>
            <person name="Liu Q."/>
            <person name="Xin Y.-H."/>
        </authorList>
    </citation>
    <scope>NUCLEOTIDE SEQUENCE [LARGE SCALE GENOMIC DNA]</scope>
    <source>
        <strain evidence="5 6">RB1R16</strain>
    </source>
</reference>
<dbReference type="GO" id="GO:0000155">
    <property type="term" value="F:phosphorelay sensor kinase activity"/>
    <property type="evidence" value="ECO:0007669"/>
    <property type="project" value="InterPro"/>
</dbReference>
<evidence type="ECO:0000259" key="4">
    <source>
        <dbReference type="Pfam" id="PF06580"/>
    </source>
</evidence>
<feature type="signal peptide" evidence="2">
    <location>
        <begin position="1"/>
        <end position="23"/>
    </location>
</feature>